<gene>
    <name evidence="1" type="ORF">CKSOR_00647</name>
</gene>
<reference evidence="1 2" key="1">
    <citation type="journal article" date="2018" name="Parasitology">
        <title>The reduced genome of Candidatus Kinetoplastibacterium sorsogonicusi, the endosymbiont of Kentomonas sorsogonicus (Trypanosomatidae): loss of the haem-synthesis pathway.</title>
        <authorList>
            <person name="Silva F.M."/>
            <person name="Kostygov A.Y."/>
            <person name="Spodareva V.V."/>
            <person name="Butenko A."/>
            <person name="Tossou R."/>
            <person name="Lukes J."/>
            <person name="Yurchenko V."/>
            <person name="Alves J.M.P."/>
        </authorList>
    </citation>
    <scope>NUCLEOTIDE SEQUENCE [LARGE SCALE GENOMIC DNA]</scope>
    <source>
        <strain evidence="1 2">MF-08</strain>
    </source>
</reference>
<proteinExistence type="predicted"/>
<dbReference type="Proteomes" id="UP000266796">
    <property type="component" value="Chromosome"/>
</dbReference>
<name>A0A3Q8ERP9_9PROT</name>
<dbReference type="EMBL" id="CP025628">
    <property type="protein sequence ID" value="AWD32748.1"/>
    <property type="molecule type" value="Genomic_DNA"/>
</dbReference>
<dbReference type="AlphaFoldDB" id="A0A3Q8ERP9"/>
<keyword evidence="2" id="KW-1185">Reference proteome</keyword>
<sequence length="66" mass="7719">MKIKIQNKLIKKDSPCKGICSNLFDDVCRGCGRTNLEISNWVCLSKLEKEKIWKRIIDQGYIKIDF</sequence>
<evidence type="ECO:0000313" key="1">
    <source>
        <dbReference type="EMBL" id="AWD32748.1"/>
    </source>
</evidence>
<organism evidence="1 2">
    <name type="scientific">Candidatus Kinetoplastidibacterium kentomonadis</name>
    <dbReference type="NCBI Taxonomy" id="1576550"/>
    <lineage>
        <taxon>Bacteria</taxon>
        <taxon>Pseudomonadati</taxon>
        <taxon>Pseudomonadota</taxon>
        <taxon>Betaproteobacteria</taxon>
        <taxon>Candidatus Kinetoplastidibacterium</taxon>
    </lineage>
</organism>
<evidence type="ECO:0008006" key="3">
    <source>
        <dbReference type="Google" id="ProtNLM"/>
    </source>
</evidence>
<dbReference type="KEGG" id="kso:CKSOR_00647"/>
<accession>A0A3Q8ERP9</accession>
<dbReference type="InterPro" id="IPR010710">
    <property type="entry name" value="DUF1289"/>
</dbReference>
<dbReference type="RefSeq" id="WP_108674141.1">
    <property type="nucleotide sequence ID" value="NZ_CP025628.1"/>
</dbReference>
<dbReference type="Pfam" id="PF06945">
    <property type="entry name" value="DUF1289"/>
    <property type="match status" value="1"/>
</dbReference>
<protein>
    <recommendedName>
        <fullName evidence="3">DUF1289 domain-containing protein</fullName>
    </recommendedName>
</protein>
<evidence type="ECO:0000313" key="2">
    <source>
        <dbReference type="Proteomes" id="UP000266796"/>
    </source>
</evidence>
<dbReference type="OrthoDB" id="5296987at2"/>